<dbReference type="Proteomes" id="UP001549257">
    <property type="component" value="Unassembled WGS sequence"/>
</dbReference>
<evidence type="ECO:0000313" key="2">
    <source>
        <dbReference type="Proteomes" id="UP001549257"/>
    </source>
</evidence>
<dbReference type="EMBL" id="JBEPSJ010000002">
    <property type="protein sequence ID" value="MET4582431.1"/>
    <property type="molecule type" value="Genomic_DNA"/>
</dbReference>
<sequence length="105" mass="11540">MDARPVDERDTTWESYDLPLRVFLYEVPGMATQAFDIDGATLHEATEWAARHQPAAGAFSIALRSTDAGGKPGLIWLVGSDLSDTPRSDIEMRLHAERLGRGRSA</sequence>
<protein>
    <submittedName>
        <fullName evidence="1">Uncharacterized protein</fullName>
    </submittedName>
</protein>
<reference evidence="1 2" key="1">
    <citation type="submission" date="2024-06" db="EMBL/GenBank/DDBJ databases">
        <title>Sorghum-associated microbial communities from plants grown in Nebraska, USA.</title>
        <authorList>
            <person name="Schachtman D."/>
        </authorList>
    </citation>
    <scope>NUCLEOTIDE SEQUENCE [LARGE SCALE GENOMIC DNA]</scope>
    <source>
        <strain evidence="1 2">2857</strain>
    </source>
</reference>
<proteinExistence type="predicted"/>
<evidence type="ECO:0000313" key="1">
    <source>
        <dbReference type="EMBL" id="MET4582431.1"/>
    </source>
</evidence>
<name>A0ABV2QN23_9MICO</name>
<organism evidence="1 2">
    <name type="scientific">Conyzicola nivalis</name>
    <dbReference type="NCBI Taxonomy" id="1477021"/>
    <lineage>
        <taxon>Bacteria</taxon>
        <taxon>Bacillati</taxon>
        <taxon>Actinomycetota</taxon>
        <taxon>Actinomycetes</taxon>
        <taxon>Micrococcales</taxon>
        <taxon>Microbacteriaceae</taxon>
        <taxon>Conyzicola</taxon>
    </lineage>
</organism>
<dbReference type="RefSeq" id="WP_354024622.1">
    <property type="nucleotide sequence ID" value="NZ_JBEPSJ010000002.1"/>
</dbReference>
<keyword evidence="2" id="KW-1185">Reference proteome</keyword>
<gene>
    <name evidence="1" type="ORF">ABIE21_001941</name>
</gene>
<accession>A0ABV2QN23</accession>
<comment type="caution">
    <text evidence="1">The sequence shown here is derived from an EMBL/GenBank/DDBJ whole genome shotgun (WGS) entry which is preliminary data.</text>
</comment>